<feature type="transmembrane region" description="Helical" evidence="7">
    <location>
        <begin position="367"/>
        <end position="389"/>
    </location>
</feature>
<dbReference type="EMBL" id="JAFJYH010000002">
    <property type="protein sequence ID" value="KAG4426435.1"/>
    <property type="molecule type" value="Genomic_DNA"/>
</dbReference>
<sequence length="538" mass="59712">MLAGMEHSSKLKSDAELLESVEQTGNIANQHEHELGPLQAIRENPWVMLWCIYAIWMLILNSFENQAGGAVLGIPEFRKDFGYKFEDNYVLPVAWQSAFSGAPVASACFGSLGAAYLADHVGRKWVYALGLIFSYVGITLELVATTNAVFFGGKFINGFATGAFITISFAYIGEITPTVLRGIVSSAAAISFTLGPFLVALIIKGTGTYESRWAYRSVFVAQYAVAAIGTVFLPFMPESPWWLISKNRQDKAVKSLYKLGYSSVETELHIAQIIVTLEKIKDETSGVTYMECFRKTNLRRTGIAIAPYAIQCFSGIYFAASYSTYYYQLAGYSTSESYILQIVQQVISLIGNVMSWFLVERFGRRPLMFYGLCFLTVDLMLTGGLAVVGTPGALKGTCSLILIYCWSYNVTIGAVAYTLLCETATSRLRVKTIAIGIFVQNAINTMWAFVIPKMFNPDQANLGAKVTFIFGGLSLLCCVYLWVYQPETAGRTYKELDELFARRIPGRKFKSTKTEAEMEGTQAKEIEMQEKAEVHNKE</sequence>
<keyword evidence="3 7" id="KW-0812">Transmembrane</keyword>
<dbReference type="SUPFAM" id="SSF103473">
    <property type="entry name" value="MFS general substrate transporter"/>
    <property type="match status" value="1"/>
</dbReference>
<proteinExistence type="inferred from homology"/>
<feature type="transmembrane region" description="Helical" evidence="7">
    <location>
        <begin position="215"/>
        <end position="236"/>
    </location>
</feature>
<dbReference type="PANTHER" id="PTHR48022">
    <property type="entry name" value="PLASTIDIC GLUCOSE TRANSPORTER 4"/>
    <property type="match status" value="1"/>
</dbReference>
<feature type="transmembrane region" description="Helical" evidence="7">
    <location>
        <begin position="125"/>
        <end position="143"/>
    </location>
</feature>
<dbReference type="OrthoDB" id="6612291at2759"/>
<evidence type="ECO:0000256" key="4">
    <source>
        <dbReference type="ARBA" id="ARBA00022989"/>
    </source>
</evidence>
<dbReference type="PROSITE" id="PS00217">
    <property type="entry name" value="SUGAR_TRANSPORT_2"/>
    <property type="match status" value="1"/>
</dbReference>
<comment type="caution">
    <text evidence="9">The sequence shown here is derived from an EMBL/GenBank/DDBJ whole genome shotgun (WGS) entry which is preliminary data.</text>
</comment>
<feature type="transmembrane region" description="Helical" evidence="7">
    <location>
        <begin position="303"/>
        <end position="326"/>
    </location>
</feature>
<gene>
    <name evidence="9" type="ORF">IFR04_000317</name>
</gene>
<accession>A0A8H7WK95</accession>
<feature type="transmembrane region" description="Helical" evidence="7">
    <location>
        <begin position="93"/>
        <end position="118"/>
    </location>
</feature>
<dbReference type="Gene3D" id="1.20.1250.20">
    <property type="entry name" value="MFS general substrate transporter like domains"/>
    <property type="match status" value="1"/>
</dbReference>
<dbReference type="InterPro" id="IPR005829">
    <property type="entry name" value="Sugar_transporter_CS"/>
</dbReference>
<dbReference type="PROSITE" id="PS00216">
    <property type="entry name" value="SUGAR_TRANSPORT_1"/>
    <property type="match status" value="1"/>
</dbReference>
<comment type="subcellular location">
    <subcellularLocation>
        <location evidence="1">Membrane</location>
        <topology evidence="1">Multi-pass membrane protein</topology>
    </subcellularLocation>
</comment>
<name>A0A8H7WK95_9HELO</name>
<comment type="similarity">
    <text evidence="2">Belongs to the major facilitator superfamily. Sugar transporter (TC 2.A.1.1) family.</text>
</comment>
<dbReference type="GO" id="GO:0016020">
    <property type="term" value="C:membrane"/>
    <property type="evidence" value="ECO:0007669"/>
    <property type="project" value="UniProtKB-SubCell"/>
</dbReference>
<feature type="transmembrane region" description="Helical" evidence="7">
    <location>
        <begin position="155"/>
        <end position="172"/>
    </location>
</feature>
<dbReference type="Pfam" id="PF00083">
    <property type="entry name" value="Sugar_tr"/>
    <property type="match status" value="1"/>
</dbReference>
<feature type="transmembrane region" description="Helical" evidence="7">
    <location>
        <begin position="46"/>
        <end position="63"/>
    </location>
</feature>
<evidence type="ECO:0000256" key="2">
    <source>
        <dbReference type="ARBA" id="ARBA00010992"/>
    </source>
</evidence>
<feature type="region of interest" description="Disordered" evidence="6">
    <location>
        <begin position="511"/>
        <end position="538"/>
    </location>
</feature>
<dbReference type="Proteomes" id="UP000664132">
    <property type="component" value="Unassembled WGS sequence"/>
</dbReference>
<dbReference type="GO" id="GO:0005351">
    <property type="term" value="F:carbohydrate:proton symporter activity"/>
    <property type="evidence" value="ECO:0007669"/>
    <property type="project" value="TreeGrafter"/>
</dbReference>
<feature type="transmembrane region" description="Helical" evidence="7">
    <location>
        <begin position="179"/>
        <end position="203"/>
    </location>
</feature>
<dbReference type="InterPro" id="IPR020846">
    <property type="entry name" value="MFS_dom"/>
</dbReference>
<reference evidence="9" key="1">
    <citation type="submission" date="2021-02" db="EMBL/GenBank/DDBJ databases">
        <title>Genome sequence Cadophora malorum strain M34.</title>
        <authorList>
            <person name="Stefanovic E."/>
            <person name="Vu D."/>
            <person name="Scully C."/>
            <person name="Dijksterhuis J."/>
            <person name="Roader J."/>
            <person name="Houbraken J."/>
        </authorList>
    </citation>
    <scope>NUCLEOTIDE SEQUENCE</scope>
    <source>
        <strain evidence="9">M34</strain>
    </source>
</reference>
<keyword evidence="4 7" id="KW-1133">Transmembrane helix</keyword>
<dbReference type="FunFam" id="1.20.1250.20:FF:000078">
    <property type="entry name" value="MFS maltose transporter, putative"/>
    <property type="match status" value="1"/>
</dbReference>
<feature type="compositionally biased region" description="Basic and acidic residues" evidence="6">
    <location>
        <begin position="512"/>
        <end position="538"/>
    </location>
</feature>
<keyword evidence="5 7" id="KW-0472">Membrane</keyword>
<feature type="transmembrane region" description="Helical" evidence="7">
    <location>
        <begin position="401"/>
        <end position="420"/>
    </location>
</feature>
<feature type="transmembrane region" description="Helical" evidence="7">
    <location>
        <begin position="462"/>
        <end position="484"/>
    </location>
</feature>
<feature type="transmembrane region" description="Helical" evidence="7">
    <location>
        <begin position="432"/>
        <end position="450"/>
    </location>
</feature>
<evidence type="ECO:0000256" key="5">
    <source>
        <dbReference type="ARBA" id="ARBA00023136"/>
    </source>
</evidence>
<evidence type="ECO:0000313" key="9">
    <source>
        <dbReference type="EMBL" id="KAG4426435.1"/>
    </source>
</evidence>
<keyword evidence="10" id="KW-1185">Reference proteome</keyword>
<evidence type="ECO:0000259" key="8">
    <source>
        <dbReference type="PROSITE" id="PS50850"/>
    </source>
</evidence>
<evidence type="ECO:0000256" key="3">
    <source>
        <dbReference type="ARBA" id="ARBA00022692"/>
    </source>
</evidence>
<dbReference type="InterPro" id="IPR036259">
    <property type="entry name" value="MFS_trans_sf"/>
</dbReference>
<evidence type="ECO:0000256" key="7">
    <source>
        <dbReference type="SAM" id="Phobius"/>
    </source>
</evidence>
<dbReference type="PROSITE" id="PS50850">
    <property type="entry name" value="MFS"/>
    <property type="match status" value="1"/>
</dbReference>
<protein>
    <recommendedName>
        <fullName evidence="8">Major facilitator superfamily (MFS) profile domain-containing protein</fullName>
    </recommendedName>
</protein>
<feature type="transmembrane region" description="Helical" evidence="7">
    <location>
        <begin position="338"/>
        <end position="358"/>
    </location>
</feature>
<evidence type="ECO:0000313" key="10">
    <source>
        <dbReference type="Proteomes" id="UP000664132"/>
    </source>
</evidence>
<dbReference type="AlphaFoldDB" id="A0A8H7WK95"/>
<organism evidence="9 10">
    <name type="scientific">Cadophora malorum</name>
    <dbReference type="NCBI Taxonomy" id="108018"/>
    <lineage>
        <taxon>Eukaryota</taxon>
        <taxon>Fungi</taxon>
        <taxon>Dikarya</taxon>
        <taxon>Ascomycota</taxon>
        <taxon>Pezizomycotina</taxon>
        <taxon>Leotiomycetes</taxon>
        <taxon>Helotiales</taxon>
        <taxon>Ploettnerulaceae</taxon>
        <taxon>Cadophora</taxon>
    </lineage>
</organism>
<dbReference type="InterPro" id="IPR050360">
    <property type="entry name" value="MFS_Sugar_Transporters"/>
</dbReference>
<feature type="domain" description="Major facilitator superfamily (MFS) profile" evidence="8">
    <location>
        <begin position="47"/>
        <end position="489"/>
    </location>
</feature>
<evidence type="ECO:0000256" key="1">
    <source>
        <dbReference type="ARBA" id="ARBA00004141"/>
    </source>
</evidence>
<dbReference type="InterPro" id="IPR005828">
    <property type="entry name" value="MFS_sugar_transport-like"/>
</dbReference>
<dbReference type="PANTHER" id="PTHR48022:SF22">
    <property type="entry name" value="MAJOR FACILITATOR SUPERFAMILY (MFS) PROFILE DOMAIN-CONTAINING PROTEIN"/>
    <property type="match status" value="1"/>
</dbReference>
<evidence type="ECO:0000256" key="6">
    <source>
        <dbReference type="SAM" id="MobiDB-lite"/>
    </source>
</evidence>